<dbReference type="EMBL" id="KZ308235">
    <property type="protein sequence ID" value="KAG8225328.1"/>
    <property type="molecule type" value="Genomic_DNA"/>
</dbReference>
<dbReference type="AlphaFoldDB" id="A0A8K0K3I9"/>
<reference evidence="1" key="2">
    <citation type="submission" date="2017-10" db="EMBL/GenBank/DDBJ databases">
        <title>Ladona fulva Genome sequencing and assembly.</title>
        <authorList>
            <person name="Murali S."/>
            <person name="Richards S."/>
            <person name="Bandaranaike D."/>
            <person name="Bellair M."/>
            <person name="Blankenburg K."/>
            <person name="Chao H."/>
            <person name="Dinh H."/>
            <person name="Doddapaneni H."/>
            <person name="Dugan-Rocha S."/>
            <person name="Elkadiri S."/>
            <person name="Gnanaolivu R."/>
            <person name="Hernandez B."/>
            <person name="Skinner E."/>
            <person name="Javaid M."/>
            <person name="Lee S."/>
            <person name="Li M."/>
            <person name="Ming W."/>
            <person name="Munidasa M."/>
            <person name="Muniz J."/>
            <person name="Nguyen L."/>
            <person name="Hughes D."/>
            <person name="Osuji N."/>
            <person name="Pu L.-L."/>
            <person name="Puazo M."/>
            <person name="Qu C."/>
            <person name="Quiroz J."/>
            <person name="Raj R."/>
            <person name="Weissenberger G."/>
            <person name="Xin Y."/>
            <person name="Zou X."/>
            <person name="Han Y."/>
            <person name="Worley K."/>
            <person name="Muzny D."/>
            <person name="Gibbs R."/>
        </authorList>
    </citation>
    <scope>NUCLEOTIDE SEQUENCE</scope>
    <source>
        <strain evidence="1">Sampled in the wild</strain>
    </source>
</reference>
<dbReference type="Proteomes" id="UP000792457">
    <property type="component" value="Unassembled WGS sequence"/>
</dbReference>
<comment type="caution">
    <text evidence="1">The sequence shown here is derived from an EMBL/GenBank/DDBJ whole genome shotgun (WGS) entry which is preliminary data.</text>
</comment>
<evidence type="ECO:0000313" key="1">
    <source>
        <dbReference type="EMBL" id="KAG8225328.1"/>
    </source>
</evidence>
<dbReference type="OrthoDB" id="7694428at2759"/>
<proteinExistence type="predicted"/>
<sequence>MVFSVKNEGHIFALMTVKAVEICGITVYATEHPKLFIAPKIGHSWFFKKTPMQVESVNLFTYLNSKFVYLERHVKHEMEKLYKNILEYRCSVNKQIWYNQFSLLTTSPIDFAYTVKQTPGYMAIVLGELVYITKCLPVNVQVRQATRCYQELPITYNNESFYMTPRHHLVTRIGTEVECSNILYSAYKLHGQWWGQTPILVHVPNPETQANLVHDTWKYQTSGDLIKSASPTSAEDSSTSEMEDLDFDPDIRAAANAFEKQDNAEAVIIRGLNLLRDKVTPESNVTAPSSNTESDFVTVSHKRKYNAISRTSPDHHIPTKNRFDPIANNYNQPNQPTPNPTQPVNKVKIPSIKVMYNKQWPNLLNSLIKATSLPPICQMVGSNLILVKAQTLEDYFKSIHVLKENNIEYYTYQVPSMRNHDLVIRHLPVDTDINELKT</sequence>
<protein>
    <submittedName>
        <fullName evidence="1">Uncharacterized protein</fullName>
    </submittedName>
</protein>
<reference evidence="1" key="1">
    <citation type="submission" date="2013-04" db="EMBL/GenBank/DDBJ databases">
        <authorList>
            <person name="Qu J."/>
            <person name="Murali S.C."/>
            <person name="Bandaranaike D."/>
            <person name="Bellair M."/>
            <person name="Blankenburg K."/>
            <person name="Chao H."/>
            <person name="Dinh H."/>
            <person name="Doddapaneni H."/>
            <person name="Downs B."/>
            <person name="Dugan-Rocha S."/>
            <person name="Elkadiri S."/>
            <person name="Gnanaolivu R.D."/>
            <person name="Hernandez B."/>
            <person name="Javaid M."/>
            <person name="Jayaseelan J.C."/>
            <person name="Lee S."/>
            <person name="Li M."/>
            <person name="Ming W."/>
            <person name="Munidasa M."/>
            <person name="Muniz J."/>
            <person name="Nguyen L."/>
            <person name="Ongeri F."/>
            <person name="Osuji N."/>
            <person name="Pu L.-L."/>
            <person name="Puazo M."/>
            <person name="Qu C."/>
            <person name="Quiroz J."/>
            <person name="Raj R."/>
            <person name="Weissenberger G."/>
            <person name="Xin Y."/>
            <person name="Zou X."/>
            <person name="Han Y."/>
            <person name="Richards S."/>
            <person name="Worley K."/>
            <person name="Muzny D."/>
            <person name="Gibbs R."/>
        </authorList>
    </citation>
    <scope>NUCLEOTIDE SEQUENCE</scope>
    <source>
        <strain evidence="1">Sampled in the wild</strain>
    </source>
</reference>
<name>A0A8K0K3I9_LADFU</name>
<keyword evidence="2" id="KW-1185">Reference proteome</keyword>
<accession>A0A8K0K3I9</accession>
<dbReference type="Pfam" id="PF24664">
    <property type="entry name" value="Monjiviricetes_fusion"/>
    <property type="match status" value="1"/>
</dbReference>
<gene>
    <name evidence="1" type="ORF">J437_LFUL005342</name>
</gene>
<organism evidence="1 2">
    <name type="scientific">Ladona fulva</name>
    <name type="common">Scarce chaser dragonfly</name>
    <name type="synonym">Libellula fulva</name>
    <dbReference type="NCBI Taxonomy" id="123851"/>
    <lineage>
        <taxon>Eukaryota</taxon>
        <taxon>Metazoa</taxon>
        <taxon>Ecdysozoa</taxon>
        <taxon>Arthropoda</taxon>
        <taxon>Hexapoda</taxon>
        <taxon>Insecta</taxon>
        <taxon>Pterygota</taxon>
        <taxon>Palaeoptera</taxon>
        <taxon>Odonata</taxon>
        <taxon>Epiprocta</taxon>
        <taxon>Anisoptera</taxon>
        <taxon>Libelluloidea</taxon>
        <taxon>Libellulidae</taxon>
        <taxon>Ladona</taxon>
    </lineage>
</organism>
<evidence type="ECO:0000313" key="2">
    <source>
        <dbReference type="Proteomes" id="UP000792457"/>
    </source>
</evidence>